<evidence type="ECO:0000313" key="1">
    <source>
        <dbReference type="EMBL" id="CAJ0569616.1"/>
    </source>
</evidence>
<evidence type="ECO:0000313" key="2">
    <source>
        <dbReference type="Proteomes" id="UP001177023"/>
    </source>
</evidence>
<name>A0AA36CKC8_9BILA</name>
<dbReference type="EMBL" id="CATQJA010002084">
    <property type="protein sequence ID" value="CAJ0569616.1"/>
    <property type="molecule type" value="Genomic_DNA"/>
</dbReference>
<gene>
    <name evidence="1" type="ORF">MSPICULIGERA_LOCUS8088</name>
</gene>
<feature type="non-terminal residue" evidence="1">
    <location>
        <position position="69"/>
    </location>
</feature>
<protein>
    <submittedName>
        <fullName evidence="1">Uncharacterized protein</fullName>
    </submittedName>
</protein>
<reference evidence="1" key="1">
    <citation type="submission" date="2023-06" db="EMBL/GenBank/DDBJ databases">
        <authorList>
            <person name="Delattre M."/>
        </authorList>
    </citation>
    <scope>NUCLEOTIDE SEQUENCE</scope>
    <source>
        <strain evidence="1">AF72</strain>
    </source>
</reference>
<dbReference type="AlphaFoldDB" id="A0AA36CKC8"/>
<keyword evidence="2" id="KW-1185">Reference proteome</keyword>
<comment type="caution">
    <text evidence="1">The sequence shown here is derived from an EMBL/GenBank/DDBJ whole genome shotgun (WGS) entry which is preliminary data.</text>
</comment>
<dbReference type="Proteomes" id="UP001177023">
    <property type="component" value="Unassembled WGS sequence"/>
</dbReference>
<organism evidence="1 2">
    <name type="scientific">Mesorhabditis spiculigera</name>
    <dbReference type="NCBI Taxonomy" id="96644"/>
    <lineage>
        <taxon>Eukaryota</taxon>
        <taxon>Metazoa</taxon>
        <taxon>Ecdysozoa</taxon>
        <taxon>Nematoda</taxon>
        <taxon>Chromadorea</taxon>
        <taxon>Rhabditida</taxon>
        <taxon>Rhabditina</taxon>
        <taxon>Rhabditomorpha</taxon>
        <taxon>Rhabditoidea</taxon>
        <taxon>Rhabditidae</taxon>
        <taxon>Mesorhabditinae</taxon>
        <taxon>Mesorhabditis</taxon>
    </lineage>
</organism>
<accession>A0AA36CKC8</accession>
<sequence>MTNQKCVVYSYDKNSPGQAIIDRLPQINGRFTKALIADFDDPATNTRSIKSELQLYKLDRVEVSKIDIE</sequence>
<proteinExistence type="predicted"/>